<evidence type="ECO:0000313" key="2">
    <source>
        <dbReference type="Proteomes" id="UP000199137"/>
    </source>
</evidence>
<reference evidence="1 2" key="1">
    <citation type="submission" date="2016-10" db="EMBL/GenBank/DDBJ databases">
        <authorList>
            <person name="de Groot N.N."/>
        </authorList>
    </citation>
    <scope>NUCLEOTIDE SEQUENCE [LARGE SCALE GENOMIC DNA]</scope>
    <source>
        <strain evidence="1 2">DSM 44637</strain>
    </source>
</reference>
<accession>A0A1I5ZBA9</accession>
<dbReference type="Proteomes" id="UP000199137">
    <property type="component" value="Unassembled WGS sequence"/>
</dbReference>
<organism evidence="1 2">
    <name type="scientific">Amycolatopsis rubida</name>
    <dbReference type="NCBI Taxonomy" id="112413"/>
    <lineage>
        <taxon>Bacteria</taxon>
        <taxon>Bacillati</taxon>
        <taxon>Actinomycetota</taxon>
        <taxon>Actinomycetes</taxon>
        <taxon>Pseudonocardiales</taxon>
        <taxon>Pseudonocardiaceae</taxon>
        <taxon>Amycolatopsis</taxon>
    </lineage>
</organism>
<dbReference type="AlphaFoldDB" id="A0A1I5ZBA9"/>
<sequence>MDSHAAAPRPSSSDGGVRVLTNSVRPLVVAESELSAAAAAAEPITQNKES</sequence>
<dbReference type="EMBL" id="FOWC01000014">
    <property type="protein sequence ID" value="SFQ53690.1"/>
    <property type="molecule type" value="Genomic_DNA"/>
</dbReference>
<protein>
    <submittedName>
        <fullName evidence="1">Uncharacterized protein</fullName>
    </submittedName>
</protein>
<gene>
    <name evidence="1" type="ORF">SAMN05421854_114165</name>
</gene>
<name>A0A1I5ZBA9_9PSEU</name>
<evidence type="ECO:0000313" key="1">
    <source>
        <dbReference type="EMBL" id="SFQ53690.1"/>
    </source>
</evidence>
<proteinExistence type="predicted"/>